<comment type="similarity">
    <text evidence="1">Belongs to the PPR family. P subfamily.</text>
</comment>
<reference evidence="2 3" key="1">
    <citation type="submission" date="2018-10" db="EMBL/GenBank/DDBJ databases">
        <title>A high-quality apple genome assembly.</title>
        <authorList>
            <person name="Hu J."/>
        </authorList>
    </citation>
    <scope>NUCLEOTIDE SEQUENCE [LARGE SCALE GENOMIC DNA]</scope>
    <source>
        <strain evidence="3">cv. HFTH1</strain>
        <tissue evidence="2">Young leaf</tissue>
    </source>
</reference>
<proteinExistence type="inferred from homology"/>
<organism evidence="2 3">
    <name type="scientific">Malus domestica</name>
    <name type="common">Apple</name>
    <name type="synonym">Pyrus malus</name>
    <dbReference type="NCBI Taxonomy" id="3750"/>
    <lineage>
        <taxon>Eukaryota</taxon>
        <taxon>Viridiplantae</taxon>
        <taxon>Streptophyta</taxon>
        <taxon>Embryophyta</taxon>
        <taxon>Tracheophyta</taxon>
        <taxon>Spermatophyta</taxon>
        <taxon>Magnoliopsida</taxon>
        <taxon>eudicotyledons</taxon>
        <taxon>Gunneridae</taxon>
        <taxon>Pentapetalae</taxon>
        <taxon>rosids</taxon>
        <taxon>fabids</taxon>
        <taxon>Rosales</taxon>
        <taxon>Rosaceae</taxon>
        <taxon>Amygdaloideae</taxon>
        <taxon>Maleae</taxon>
        <taxon>Malus</taxon>
    </lineage>
</organism>
<dbReference type="AlphaFoldDB" id="A0A498HYL9"/>
<dbReference type="Proteomes" id="UP000290289">
    <property type="component" value="Chromosome 14"/>
</dbReference>
<keyword evidence="3" id="KW-1185">Reference proteome</keyword>
<protein>
    <submittedName>
        <fullName evidence="2">Uncharacterized protein</fullName>
    </submittedName>
</protein>
<accession>A0A498HYL9</accession>
<dbReference type="EMBL" id="RDQH01000340">
    <property type="protein sequence ID" value="RXH76476.1"/>
    <property type="molecule type" value="Genomic_DNA"/>
</dbReference>
<name>A0A498HYL9_MALDO</name>
<evidence type="ECO:0000313" key="2">
    <source>
        <dbReference type="EMBL" id="RXH76476.1"/>
    </source>
</evidence>
<sequence>MKHSRLTSLFNLYWTKTNPWPYKESSRGTLNDLYNLISRSGHPTLLVTSILDDSVTLDYQWIEIMLIVISSNPASESMLSFICSQISMWMTNISYFRLMSSDVVNRLELIANIHGIEQVEDYFNNIPKQLKTLETGNTDKFNVLISEMEERESYNILLNLLDKFNVLISEMEKRDIVVTNTHSIQRNACAAASDLEGIDKVMAEWESNPVVPMGWD</sequence>
<evidence type="ECO:0000313" key="3">
    <source>
        <dbReference type="Proteomes" id="UP000290289"/>
    </source>
</evidence>
<gene>
    <name evidence="2" type="ORF">DVH24_019364</name>
</gene>
<evidence type="ECO:0000256" key="1">
    <source>
        <dbReference type="ARBA" id="ARBA00007626"/>
    </source>
</evidence>
<dbReference type="GO" id="GO:0005739">
    <property type="term" value="C:mitochondrion"/>
    <property type="evidence" value="ECO:0007669"/>
    <property type="project" value="TreeGrafter"/>
</dbReference>
<dbReference type="PANTHER" id="PTHR45717:SF28">
    <property type="entry name" value="PENTACOTRIPEPTIDE-REPEAT REGION OF PRORP DOMAIN-CONTAINING PROTEIN"/>
    <property type="match status" value="1"/>
</dbReference>
<comment type="caution">
    <text evidence="2">The sequence shown here is derived from an EMBL/GenBank/DDBJ whole genome shotgun (WGS) entry which is preliminary data.</text>
</comment>
<dbReference type="PANTHER" id="PTHR45717">
    <property type="entry name" value="OS12G0527900 PROTEIN"/>
    <property type="match status" value="1"/>
</dbReference>